<dbReference type="InterPro" id="IPR030048">
    <property type="entry name" value="SurE"/>
</dbReference>
<dbReference type="SUPFAM" id="SSF64167">
    <property type="entry name" value="SurE-like"/>
    <property type="match status" value="1"/>
</dbReference>
<dbReference type="PANTHER" id="PTHR30457">
    <property type="entry name" value="5'-NUCLEOTIDASE SURE"/>
    <property type="match status" value="1"/>
</dbReference>
<evidence type="ECO:0000313" key="7">
    <source>
        <dbReference type="EMBL" id="KAF6218177.1"/>
    </source>
</evidence>
<feature type="compositionally biased region" description="Polar residues" evidence="4">
    <location>
        <begin position="521"/>
        <end position="536"/>
    </location>
</feature>
<name>A0A8H6C745_9LECA</name>
<keyword evidence="5" id="KW-0732">Signal</keyword>
<evidence type="ECO:0000256" key="2">
    <source>
        <dbReference type="ARBA" id="ARBA00022723"/>
    </source>
</evidence>
<evidence type="ECO:0000256" key="5">
    <source>
        <dbReference type="SAM" id="SignalP"/>
    </source>
</evidence>
<dbReference type="EMBL" id="JACCJB010000023">
    <property type="protein sequence ID" value="KAF6218177.1"/>
    <property type="molecule type" value="Genomic_DNA"/>
</dbReference>
<keyword evidence="8" id="KW-1185">Reference proteome</keyword>
<feature type="chain" id="PRO_5034456530" description="Survival protein SurE-like phosphatase/nucleotidase domain-containing protein" evidence="5">
    <location>
        <begin position="23"/>
        <end position="741"/>
    </location>
</feature>
<dbReference type="InterPro" id="IPR002828">
    <property type="entry name" value="SurE-like_Pase/nucleotidase"/>
</dbReference>
<dbReference type="Gene3D" id="3.40.1210.10">
    <property type="entry name" value="Survival protein SurE-like phosphatase/nucleotidase"/>
    <property type="match status" value="1"/>
</dbReference>
<accession>A0A8H6C745</accession>
<gene>
    <name evidence="7" type="ORF">HO133_006136</name>
</gene>
<organism evidence="7 8">
    <name type="scientific">Letharia lupina</name>
    <dbReference type="NCBI Taxonomy" id="560253"/>
    <lineage>
        <taxon>Eukaryota</taxon>
        <taxon>Fungi</taxon>
        <taxon>Dikarya</taxon>
        <taxon>Ascomycota</taxon>
        <taxon>Pezizomycotina</taxon>
        <taxon>Lecanoromycetes</taxon>
        <taxon>OSLEUM clade</taxon>
        <taxon>Lecanoromycetidae</taxon>
        <taxon>Lecanorales</taxon>
        <taxon>Lecanorineae</taxon>
        <taxon>Parmeliaceae</taxon>
        <taxon>Letharia</taxon>
    </lineage>
</organism>
<dbReference type="Pfam" id="PF01975">
    <property type="entry name" value="SurE"/>
    <property type="match status" value="1"/>
</dbReference>
<comment type="caution">
    <text evidence="7">The sequence shown here is derived from an EMBL/GenBank/DDBJ whole genome shotgun (WGS) entry which is preliminary data.</text>
</comment>
<evidence type="ECO:0000256" key="3">
    <source>
        <dbReference type="ARBA" id="ARBA00022801"/>
    </source>
</evidence>
<dbReference type="InterPro" id="IPR036523">
    <property type="entry name" value="SurE-like_sf"/>
</dbReference>
<reference evidence="7 8" key="1">
    <citation type="journal article" date="2020" name="Genomics">
        <title>Complete, high-quality genomes from long-read metagenomic sequencing of two wolf lichen thalli reveals enigmatic genome architecture.</title>
        <authorList>
            <person name="McKenzie S.K."/>
            <person name="Walston R.F."/>
            <person name="Allen J.L."/>
        </authorList>
    </citation>
    <scope>NUCLEOTIDE SEQUENCE [LARGE SCALE GENOMIC DNA]</scope>
    <source>
        <strain evidence="7">WasteWater1</strain>
    </source>
</reference>
<sequence length="741" mass="79033">MFIQRIVGVLSASVIFFHTSSALVARKASASASSSSLAIAATVYAGNATAKGFPGVTRDNGGGGKVNGHNVIVFGDTQTPIDGPTNSSWESNTYTYVPDTSNPLAVQDFGSNGHPELMVPWGEGEGNATDPTDHSNWFIWPDSTFDKHDGLNYPLATQFNNGSDLEAYAVYGVGLRTPRTWYYNTLCKITANDTGLTVTRPVQKYITPDFQYKWGWAVASHTDGEIRLFAVQDENLYIAKVPWDEMEDTSKLTYWDGTSWSKKEASAASIATGSFASGDVFWSPHHQSWVAMFMGEAATGSTFYVSISTSGNEWGPYTEAQKIFDPPWDQGIFNYGGHAYSQFFDTDAKDVLVSWTVSGAYTQMAKVTWDDKETPLGQGFSGAHMHLSIGVDGFRWPTNQQMNAESRSSGCVIGSTRSASGIVALRVCIPTVRRPTGDRSLMHVGLSLAPYLFDKRKVCKATNVVLSNDDGWAEINIRTFYNTLTAAGDSVVLSAPAENESGTGSSDAPATPLTEPCEYNSCPTGSPAEGNNASNTRLNYVNSYPVTSMRYGIQTLSPKFFGGAPDIAVAGFNVGANLGSTVLISGTVGAATEASKEGIPAIAFSGTTGSQTGYTAPVQTYMTVYADLSTNVTQSLVASGKPYLPSDIWLNVNFPAVNCSTCSSPADFKFVLSRINSATSSTAKDVNTCGSTRLPTETTVVDTAGCYASISVGNAVAKTDANATEQAVVLEKLRSILSCLP</sequence>
<comment type="similarity">
    <text evidence="1">Belongs to the SurE nucleotidase family.</text>
</comment>
<keyword evidence="2" id="KW-0479">Metal-binding</keyword>
<dbReference type="GeneID" id="59334540"/>
<dbReference type="AlphaFoldDB" id="A0A8H6C745"/>
<dbReference type="GO" id="GO:0008252">
    <property type="term" value="F:nucleotidase activity"/>
    <property type="evidence" value="ECO:0007669"/>
    <property type="project" value="InterPro"/>
</dbReference>
<feature type="signal peptide" evidence="5">
    <location>
        <begin position="1"/>
        <end position="22"/>
    </location>
</feature>
<dbReference type="Proteomes" id="UP000593566">
    <property type="component" value="Unassembled WGS sequence"/>
</dbReference>
<keyword evidence="3" id="KW-0378">Hydrolase</keyword>
<evidence type="ECO:0000313" key="8">
    <source>
        <dbReference type="Proteomes" id="UP000593566"/>
    </source>
</evidence>
<dbReference type="GO" id="GO:0046872">
    <property type="term" value="F:metal ion binding"/>
    <property type="evidence" value="ECO:0007669"/>
    <property type="project" value="UniProtKB-KW"/>
</dbReference>
<protein>
    <recommendedName>
        <fullName evidence="6">Survival protein SurE-like phosphatase/nucleotidase domain-containing protein</fullName>
    </recommendedName>
</protein>
<evidence type="ECO:0000256" key="4">
    <source>
        <dbReference type="SAM" id="MobiDB-lite"/>
    </source>
</evidence>
<proteinExistence type="inferred from homology"/>
<feature type="region of interest" description="Disordered" evidence="4">
    <location>
        <begin position="496"/>
        <end position="536"/>
    </location>
</feature>
<evidence type="ECO:0000259" key="6">
    <source>
        <dbReference type="Pfam" id="PF01975"/>
    </source>
</evidence>
<dbReference type="RefSeq" id="XP_037147612.1">
    <property type="nucleotide sequence ID" value="XM_037297038.1"/>
</dbReference>
<dbReference type="PANTHER" id="PTHR30457:SF0">
    <property type="entry name" value="PHOSPHATASE, PUTATIVE (AFU_ORTHOLOGUE AFUA_4G01070)-RELATED"/>
    <property type="match status" value="1"/>
</dbReference>
<feature type="domain" description="Survival protein SurE-like phosphatase/nucleotidase" evidence="6">
    <location>
        <begin position="464"/>
        <end position="660"/>
    </location>
</feature>
<evidence type="ECO:0000256" key="1">
    <source>
        <dbReference type="ARBA" id="ARBA00011062"/>
    </source>
</evidence>